<feature type="transmembrane region" description="Helical" evidence="1">
    <location>
        <begin position="244"/>
        <end position="262"/>
    </location>
</feature>
<dbReference type="Proteomes" id="UP000054630">
    <property type="component" value="Unassembled WGS sequence"/>
</dbReference>
<evidence type="ECO:0000256" key="1">
    <source>
        <dbReference type="SAM" id="Phobius"/>
    </source>
</evidence>
<dbReference type="EMBL" id="JYDL01000033">
    <property type="protein sequence ID" value="KRX22272.1"/>
    <property type="molecule type" value="Genomic_DNA"/>
</dbReference>
<keyword evidence="1" id="KW-0472">Membrane</keyword>
<evidence type="ECO:0000313" key="2">
    <source>
        <dbReference type="EMBL" id="KRX22272.1"/>
    </source>
</evidence>
<keyword evidence="1" id="KW-1133">Transmembrane helix</keyword>
<proteinExistence type="predicted"/>
<feature type="transmembrane region" description="Helical" evidence="1">
    <location>
        <begin position="156"/>
        <end position="172"/>
    </location>
</feature>
<name>A0A0V0S6A0_9BILA</name>
<sequence length="266" mass="30594">MMKSSKHLEMTYRNSSKKSCAFVGFLTSIIAGIQHIYLCIEKFGQNIYEKKWKARTYFYVMKMFLKYERMQSFISILPFTAALTLICLELPSIDAVYSTLKKNPSEEIYFFGFQGSLITGSKETALLYFMIFLINVNYLIINYCHACDKARAVQSFKLCFAVCACFQCFLLFNWKNPILISAFNIYATVFVALNVTSALSKIKRAIEEKSTKNFSFSECSLNLIFNLQLAVYSSFNSELSRTSIFMVYVAIDACAMFLMQLYPQSN</sequence>
<comment type="caution">
    <text evidence="2">The sequence shown here is derived from an EMBL/GenBank/DDBJ whole genome shotgun (WGS) entry which is preliminary data.</text>
</comment>
<feature type="transmembrane region" description="Helical" evidence="1">
    <location>
        <begin position="72"/>
        <end position="93"/>
    </location>
</feature>
<feature type="transmembrane region" description="Helical" evidence="1">
    <location>
        <begin position="178"/>
        <end position="202"/>
    </location>
</feature>
<evidence type="ECO:0000313" key="3">
    <source>
        <dbReference type="Proteomes" id="UP000054630"/>
    </source>
</evidence>
<feature type="non-terminal residue" evidence="2">
    <location>
        <position position="266"/>
    </location>
</feature>
<keyword evidence="3" id="KW-1185">Reference proteome</keyword>
<feature type="transmembrane region" description="Helical" evidence="1">
    <location>
        <begin position="125"/>
        <end position="144"/>
    </location>
</feature>
<keyword evidence="1" id="KW-0812">Transmembrane</keyword>
<organism evidence="2 3">
    <name type="scientific">Trichinella nelsoni</name>
    <dbReference type="NCBI Taxonomy" id="6336"/>
    <lineage>
        <taxon>Eukaryota</taxon>
        <taxon>Metazoa</taxon>
        <taxon>Ecdysozoa</taxon>
        <taxon>Nematoda</taxon>
        <taxon>Enoplea</taxon>
        <taxon>Dorylaimia</taxon>
        <taxon>Trichinellida</taxon>
        <taxon>Trichinellidae</taxon>
        <taxon>Trichinella</taxon>
    </lineage>
</organism>
<dbReference type="AlphaFoldDB" id="A0A0V0S6A0"/>
<feature type="transmembrane region" description="Helical" evidence="1">
    <location>
        <begin position="20"/>
        <end position="40"/>
    </location>
</feature>
<accession>A0A0V0S6A0</accession>
<gene>
    <name evidence="2" type="ORF">T07_4296</name>
</gene>
<dbReference type="OrthoDB" id="10312606at2759"/>
<reference evidence="2 3" key="1">
    <citation type="submission" date="2015-01" db="EMBL/GenBank/DDBJ databases">
        <title>Evolution of Trichinella species and genotypes.</title>
        <authorList>
            <person name="Korhonen P.K."/>
            <person name="Edoardo P."/>
            <person name="Giuseppe L.R."/>
            <person name="Gasser R.B."/>
        </authorList>
    </citation>
    <scope>NUCLEOTIDE SEQUENCE [LARGE SCALE GENOMIC DNA]</scope>
    <source>
        <strain evidence="2">ISS37</strain>
    </source>
</reference>
<protein>
    <submittedName>
        <fullName evidence="2">Uncharacterized protein</fullName>
    </submittedName>
</protein>